<dbReference type="PANTHER" id="PTHR47893:SF1">
    <property type="entry name" value="REGULATORY PROTEIN PCHR"/>
    <property type="match status" value="1"/>
</dbReference>
<dbReference type="PROSITE" id="PS00041">
    <property type="entry name" value="HTH_ARAC_FAMILY_1"/>
    <property type="match status" value="1"/>
</dbReference>
<reference evidence="6" key="1">
    <citation type="submission" date="2021-02" db="EMBL/GenBank/DDBJ databases">
        <title>Strain Y2R2, a novel species of the genus Halomonas.</title>
        <authorList>
            <person name="Huang H."/>
        </authorList>
    </citation>
    <scope>NUCLEOTIDE SEQUENCE</scope>
    <source>
        <strain evidence="6">Y2R2</strain>
    </source>
</reference>
<evidence type="ECO:0000256" key="4">
    <source>
        <dbReference type="SAM" id="MobiDB-lite"/>
    </source>
</evidence>
<dbReference type="SMART" id="SM00342">
    <property type="entry name" value="HTH_ARAC"/>
    <property type="match status" value="1"/>
</dbReference>
<evidence type="ECO:0000256" key="1">
    <source>
        <dbReference type="ARBA" id="ARBA00023015"/>
    </source>
</evidence>
<dbReference type="AlphaFoldDB" id="A0A5C1NGB9"/>
<dbReference type="InterPro" id="IPR053142">
    <property type="entry name" value="PchR_regulatory_protein"/>
</dbReference>
<evidence type="ECO:0000259" key="5">
    <source>
        <dbReference type="PROSITE" id="PS01124"/>
    </source>
</evidence>
<dbReference type="Gene3D" id="1.10.10.60">
    <property type="entry name" value="Homeodomain-like"/>
    <property type="match status" value="1"/>
</dbReference>
<dbReference type="InterPro" id="IPR009057">
    <property type="entry name" value="Homeodomain-like_sf"/>
</dbReference>
<proteinExistence type="predicted"/>
<accession>A0A5C1NGB9</accession>
<dbReference type="RefSeq" id="WP_149285855.1">
    <property type="nucleotide sequence ID" value="NZ_CP038437.2"/>
</dbReference>
<dbReference type="PANTHER" id="PTHR47893">
    <property type="entry name" value="REGULATORY PROTEIN PCHR"/>
    <property type="match status" value="1"/>
</dbReference>
<dbReference type="EMBL" id="CP038437">
    <property type="protein sequence ID" value="QEM82732.1"/>
    <property type="molecule type" value="Genomic_DNA"/>
</dbReference>
<dbReference type="KEGG" id="hbh:E4T21_15125"/>
<evidence type="ECO:0000313" key="7">
    <source>
        <dbReference type="Proteomes" id="UP000324285"/>
    </source>
</evidence>
<feature type="domain" description="HTH araC/xylS-type" evidence="5">
    <location>
        <begin position="234"/>
        <end position="331"/>
    </location>
</feature>
<feature type="region of interest" description="Disordered" evidence="4">
    <location>
        <begin position="171"/>
        <end position="194"/>
    </location>
</feature>
<dbReference type="Proteomes" id="UP000324285">
    <property type="component" value="Chromosome"/>
</dbReference>
<sequence length="332" mass="36682">MGLSKATFTVKDFVGFGQRHGIDYVFGDTDAEDLSILKGRVVEAQVRPGWQLTFSDVDVLHSYASSSTRTAPLFICVVLEGVIDVAIDQRQHRLSAGSALSARLAEQVALCVHQAAGQRLRTLNLSLDQSAIAALGDHPEVAALLHAERPDLHIWPLPGFLTPVLEQAVQLQSQPRSQPQSQPRSQLQSQPRPSAGQRQLMLEAICLQLLSHGLAFVPHQRDSSLSPTERKRLEDVRRHLHEDPAHAWSLEELATLASMSSSSLRTKFQRCFATSLFDYLRERRLLLAHELLSQGTSVQQAAFACGYGHTSNFSTAFRRRFGIPPSALAQRA</sequence>
<dbReference type="InterPro" id="IPR018060">
    <property type="entry name" value="HTH_AraC"/>
</dbReference>
<organism evidence="6 7">
    <name type="scientific">Halomonas binhaiensis</name>
    <dbReference type="NCBI Taxonomy" id="2562282"/>
    <lineage>
        <taxon>Bacteria</taxon>
        <taxon>Pseudomonadati</taxon>
        <taxon>Pseudomonadota</taxon>
        <taxon>Gammaproteobacteria</taxon>
        <taxon>Oceanospirillales</taxon>
        <taxon>Halomonadaceae</taxon>
        <taxon>Halomonas</taxon>
    </lineage>
</organism>
<gene>
    <name evidence="6" type="ORF">E4T21_15125</name>
</gene>
<keyword evidence="1" id="KW-0805">Transcription regulation</keyword>
<evidence type="ECO:0000256" key="2">
    <source>
        <dbReference type="ARBA" id="ARBA00023125"/>
    </source>
</evidence>
<dbReference type="PROSITE" id="PS01124">
    <property type="entry name" value="HTH_ARAC_FAMILY_2"/>
    <property type="match status" value="1"/>
</dbReference>
<keyword evidence="3" id="KW-0804">Transcription</keyword>
<dbReference type="GO" id="GO:0003700">
    <property type="term" value="F:DNA-binding transcription factor activity"/>
    <property type="evidence" value="ECO:0007669"/>
    <property type="project" value="InterPro"/>
</dbReference>
<dbReference type="InterPro" id="IPR018062">
    <property type="entry name" value="HTH_AraC-typ_CS"/>
</dbReference>
<dbReference type="GO" id="GO:0043565">
    <property type="term" value="F:sequence-specific DNA binding"/>
    <property type="evidence" value="ECO:0007669"/>
    <property type="project" value="InterPro"/>
</dbReference>
<protein>
    <submittedName>
        <fullName evidence="6">Helix-turn-helix transcriptional regulator</fullName>
    </submittedName>
</protein>
<dbReference type="Pfam" id="PF12833">
    <property type="entry name" value="HTH_18"/>
    <property type="match status" value="1"/>
</dbReference>
<keyword evidence="7" id="KW-1185">Reference proteome</keyword>
<evidence type="ECO:0000256" key="3">
    <source>
        <dbReference type="ARBA" id="ARBA00023163"/>
    </source>
</evidence>
<keyword evidence="2" id="KW-0238">DNA-binding</keyword>
<dbReference type="OrthoDB" id="6670788at2"/>
<dbReference type="SUPFAM" id="SSF46689">
    <property type="entry name" value="Homeodomain-like"/>
    <property type="match status" value="2"/>
</dbReference>
<evidence type="ECO:0000313" key="6">
    <source>
        <dbReference type="EMBL" id="QEM82732.1"/>
    </source>
</evidence>
<name>A0A5C1NGB9_9GAMM</name>